<dbReference type="AlphaFoldDB" id="A0A6P2CCE9"/>
<evidence type="ECO:0000256" key="12">
    <source>
        <dbReference type="SAM" id="Phobius"/>
    </source>
</evidence>
<name>A0A6P2CCE9_9NOCA</name>
<dbReference type="EMBL" id="QRCM01000001">
    <property type="protein sequence ID" value="TXG90225.1"/>
    <property type="molecule type" value="Genomic_DNA"/>
</dbReference>
<keyword evidence="9 12" id="KW-0472">Membrane</keyword>
<feature type="region of interest" description="Disordered" evidence="11">
    <location>
        <begin position="312"/>
        <end position="343"/>
    </location>
</feature>
<gene>
    <name evidence="15" type="ORF">DW322_08320</name>
</gene>
<feature type="transmembrane region" description="Helical" evidence="12">
    <location>
        <begin position="146"/>
        <end position="168"/>
    </location>
</feature>
<dbReference type="InterPro" id="IPR027417">
    <property type="entry name" value="P-loop_NTPase"/>
</dbReference>
<dbReference type="InterPro" id="IPR003439">
    <property type="entry name" value="ABC_transporter-like_ATP-bd"/>
</dbReference>
<dbReference type="CDD" id="cd18551">
    <property type="entry name" value="ABC_6TM_LmrA_like"/>
    <property type="match status" value="1"/>
</dbReference>
<feature type="transmembrane region" description="Helical" evidence="12">
    <location>
        <begin position="265"/>
        <end position="286"/>
    </location>
</feature>
<evidence type="ECO:0000256" key="1">
    <source>
        <dbReference type="ARBA" id="ARBA00004429"/>
    </source>
</evidence>
<dbReference type="GO" id="GO:0016887">
    <property type="term" value="F:ATP hydrolysis activity"/>
    <property type="evidence" value="ECO:0007669"/>
    <property type="project" value="InterPro"/>
</dbReference>
<keyword evidence="6" id="KW-0547">Nucleotide-binding</keyword>
<dbReference type="FunFam" id="3.40.50.300:FF:000221">
    <property type="entry name" value="Multidrug ABC transporter ATP-binding protein"/>
    <property type="match status" value="1"/>
</dbReference>
<evidence type="ECO:0000313" key="16">
    <source>
        <dbReference type="Proteomes" id="UP000471120"/>
    </source>
</evidence>
<dbReference type="Pfam" id="PF00005">
    <property type="entry name" value="ABC_tran"/>
    <property type="match status" value="1"/>
</dbReference>
<evidence type="ECO:0000256" key="5">
    <source>
        <dbReference type="ARBA" id="ARBA00022692"/>
    </source>
</evidence>
<dbReference type="Gene3D" id="3.40.50.300">
    <property type="entry name" value="P-loop containing nucleotide triphosphate hydrolases"/>
    <property type="match status" value="1"/>
</dbReference>
<dbReference type="GO" id="GO:0005886">
    <property type="term" value="C:plasma membrane"/>
    <property type="evidence" value="ECO:0007669"/>
    <property type="project" value="UniProtKB-SubCell"/>
</dbReference>
<protein>
    <submittedName>
        <fullName evidence="15">ABC transporter ATP-binding protein</fullName>
    </submittedName>
</protein>
<keyword evidence="8 12" id="KW-1133">Transmembrane helix</keyword>
<sequence length="584" mass="61845">MELVRPHRKVVAVGLLLGLAGSFGALAQPMAARVILDAVAAGTGFLAPLSVLIALLVAGSVMSGAQMFLLERAGERIVLGLRLRLVRRLLHLRVQEYDRRQTGDLLSKAGSDTTLLRSVLTAGVLDAVPGIVTVIGAIGLMAYLDWILLVVVLGVMLAVMLVVAPALARIKDATHSAQDHVGLMTSALERALGAVRTVKAGGMQDTEADLIGSHAENAYAAGIRTARLDTLVGVGTGVALELSFLAVMGVGGYRVASGALPAADLIAFLLYVMYLASPILVITVAVTQLQKAFAALARIAEADDMETEFPDVTTVNTPAPTPPRASRHQGSAAEDTPQTPPEVEFDQVTFAYRTGEPVLKNVSFRISPGSRTAVVGPSGVGKTTVLNLLERFYTPTSGRVLLDGRDIATIPLDRLRARIGYVEQGAPVLDGTLRENLVYGIRREVSERELLRVVRAVRLDEVIAGLGEGLNSPVGERGSQLSGGERQRVAAARLLLRRPGLVLLDEATSQLDSLNESAVHEAFDDATAHATTIVVAHRLSTVVSADRIMVLEGGGVRAVGTHAELMATDDFYQDLARGQLLPQH</sequence>
<dbReference type="SUPFAM" id="SSF52540">
    <property type="entry name" value="P-loop containing nucleoside triphosphate hydrolases"/>
    <property type="match status" value="1"/>
</dbReference>
<feature type="transmembrane region" description="Helical" evidence="12">
    <location>
        <begin position="115"/>
        <end position="140"/>
    </location>
</feature>
<dbReference type="Gene3D" id="1.20.1560.10">
    <property type="entry name" value="ABC transporter type 1, transmembrane domain"/>
    <property type="match status" value="1"/>
</dbReference>
<comment type="subcellular location">
    <subcellularLocation>
        <location evidence="1">Cell inner membrane</location>
        <topology evidence="1">Multi-pass membrane protein</topology>
    </subcellularLocation>
</comment>
<feature type="domain" description="ABC transmembrane type-1" evidence="14">
    <location>
        <begin position="12"/>
        <end position="291"/>
    </location>
</feature>
<dbReference type="InterPro" id="IPR003593">
    <property type="entry name" value="AAA+_ATPase"/>
</dbReference>
<reference evidence="15 16" key="1">
    <citation type="submission" date="2018-07" db="EMBL/GenBank/DDBJ databases">
        <title>Genome sequence of Rhodococcus rhodnii ATCC 35071 from Rhodnius prolixus.</title>
        <authorList>
            <person name="Patel V."/>
            <person name="Vogel K.J."/>
        </authorList>
    </citation>
    <scope>NUCLEOTIDE SEQUENCE [LARGE SCALE GENOMIC DNA]</scope>
    <source>
        <strain evidence="15 16">ATCC 35071</strain>
    </source>
</reference>
<evidence type="ECO:0000256" key="3">
    <source>
        <dbReference type="ARBA" id="ARBA00022475"/>
    </source>
</evidence>
<evidence type="ECO:0000256" key="10">
    <source>
        <dbReference type="ARBA" id="ARBA00023455"/>
    </source>
</evidence>
<comment type="similarity">
    <text evidence="10">Belongs to the ABC transporter superfamily. Siderophore-Fe(3+) uptake transporter (SIUT) (TC 3.A.1.21) family.</text>
</comment>
<keyword evidence="3" id="KW-1003">Cell membrane</keyword>
<evidence type="ECO:0000256" key="6">
    <source>
        <dbReference type="ARBA" id="ARBA00022741"/>
    </source>
</evidence>
<dbReference type="Pfam" id="PF00664">
    <property type="entry name" value="ABC_membrane"/>
    <property type="match status" value="1"/>
</dbReference>
<evidence type="ECO:0000256" key="11">
    <source>
        <dbReference type="SAM" id="MobiDB-lite"/>
    </source>
</evidence>
<evidence type="ECO:0000259" key="14">
    <source>
        <dbReference type="PROSITE" id="PS50929"/>
    </source>
</evidence>
<dbReference type="PANTHER" id="PTHR43394">
    <property type="entry name" value="ATP-DEPENDENT PERMEASE MDL1, MITOCHONDRIAL"/>
    <property type="match status" value="1"/>
</dbReference>
<feature type="transmembrane region" description="Helical" evidence="12">
    <location>
        <begin position="231"/>
        <end position="253"/>
    </location>
</feature>
<accession>A0A6P2CCE9</accession>
<evidence type="ECO:0000259" key="13">
    <source>
        <dbReference type="PROSITE" id="PS50893"/>
    </source>
</evidence>
<dbReference type="RefSeq" id="WP_010837079.1">
    <property type="nucleotide sequence ID" value="NZ_QRCM01000001.1"/>
</dbReference>
<organism evidence="15 16">
    <name type="scientific">Rhodococcus rhodnii</name>
    <dbReference type="NCBI Taxonomy" id="38312"/>
    <lineage>
        <taxon>Bacteria</taxon>
        <taxon>Bacillati</taxon>
        <taxon>Actinomycetota</taxon>
        <taxon>Actinomycetes</taxon>
        <taxon>Mycobacteriales</taxon>
        <taxon>Nocardiaceae</taxon>
        <taxon>Rhodococcus</taxon>
    </lineage>
</organism>
<evidence type="ECO:0000256" key="9">
    <source>
        <dbReference type="ARBA" id="ARBA00023136"/>
    </source>
</evidence>
<keyword evidence="7 15" id="KW-0067">ATP-binding</keyword>
<dbReference type="SMART" id="SM00382">
    <property type="entry name" value="AAA"/>
    <property type="match status" value="1"/>
</dbReference>
<keyword evidence="4" id="KW-0997">Cell inner membrane</keyword>
<proteinExistence type="inferred from homology"/>
<dbReference type="Proteomes" id="UP000471120">
    <property type="component" value="Unassembled WGS sequence"/>
</dbReference>
<dbReference type="InterPro" id="IPR039421">
    <property type="entry name" value="Type_1_exporter"/>
</dbReference>
<dbReference type="GO" id="GO:0015421">
    <property type="term" value="F:ABC-type oligopeptide transporter activity"/>
    <property type="evidence" value="ECO:0007669"/>
    <property type="project" value="TreeGrafter"/>
</dbReference>
<evidence type="ECO:0000256" key="8">
    <source>
        <dbReference type="ARBA" id="ARBA00022989"/>
    </source>
</evidence>
<evidence type="ECO:0000256" key="2">
    <source>
        <dbReference type="ARBA" id="ARBA00022448"/>
    </source>
</evidence>
<keyword evidence="2" id="KW-0813">Transport</keyword>
<dbReference type="PANTHER" id="PTHR43394:SF1">
    <property type="entry name" value="ATP-BINDING CASSETTE SUB-FAMILY B MEMBER 10, MITOCHONDRIAL"/>
    <property type="match status" value="1"/>
</dbReference>
<dbReference type="InterPro" id="IPR011527">
    <property type="entry name" value="ABC1_TM_dom"/>
</dbReference>
<dbReference type="InterPro" id="IPR036640">
    <property type="entry name" value="ABC1_TM_sf"/>
</dbReference>
<evidence type="ECO:0000313" key="15">
    <source>
        <dbReference type="EMBL" id="TXG90225.1"/>
    </source>
</evidence>
<keyword evidence="5 12" id="KW-0812">Transmembrane</keyword>
<evidence type="ECO:0000256" key="7">
    <source>
        <dbReference type="ARBA" id="ARBA00022840"/>
    </source>
</evidence>
<dbReference type="GO" id="GO:0005524">
    <property type="term" value="F:ATP binding"/>
    <property type="evidence" value="ECO:0007669"/>
    <property type="project" value="UniProtKB-KW"/>
</dbReference>
<dbReference type="SUPFAM" id="SSF90123">
    <property type="entry name" value="ABC transporter transmembrane region"/>
    <property type="match status" value="1"/>
</dbReference>
<dbReference type="PROSITE" id="PS50893">
    <property type="entry name" value="ABC_TRANSPORTER_2"/>
    <property type="match status" value="1"/>
</dbReference>
<feature type="domain" description="ABC transporter" evidence="13">
    <location>
        <begin position="343"/>
        <end position="578"/>
    </location>
</feature>
<dbReference type="PROSITE" id="PS50929">
    <property type="entry name" value="ABC_TM1F"/>
    <property type="match status" value="1"/>
</dbReference>
<comment type="caution">
    <text evidence="15">The sequence shown here is derived from an EMBL/GenBank/DDBJ whole genome shotgun (WGS) entry which is preliminary data.</text>
</comment>
<evidence type="ECO:0000256" key="4">
    <source>
        <dbReference type="ARBA" id="ARBA00022519"/>
    </source>
</evidence>